<name>A0A653K9E9_9GAMM</name>
<sequence>MKKLEIKKVSPDDAQSGVQRLYWLNQFKVTIVTATITTFICATTYAADLEIYKIPEDSTGATTLMMMLDLSGSMAWDMAGNNTSNTSNSRLGILKKGLTDVLSGTPTVPRVDDKIVMGLSVFEGDNGRISIPAKALGEKTGREVQTGEFFKKPRWQSYNRNIQTGTDKKGKPIYTKTRFYIECKPPYADNYDCLSWTTETSNQPNGYKTTSPFITNTNTDCKYGDYSDCISIWENIPKMRDETHRDTLLAEIKGMKTGGGTPTAYAYAEAGAYMMGTTTLNESGNFQIYFVDPSDNYYLTCQAWNGNTCTTWGSQWTKSYPYSSQYTKTGSGRVGQYSGDYYSGAKLDPNTYSGWLQSASNTKNGNVYEAPASIQAQLGDSESAKAKKECSGQGIYFLTDGEPNAGGTEVGRDGKTGTAYNLMTKSLSTKGAGFSCANSSLGNRGPYRYNINSWSCIGNYARALLDPTKNPLGLTIKTVMVGFGSTFSGTAGSDVQDAKDWGTLGGGGWVIGTNSEAVVESINKFIKELNKDIPSMSTGSSTVPMDALNPEIIQPYAYFPQFEPKIKKEDTQQLWFGNVKKYYVVNNGVYSNPNGGATNTVVLRSKLQDLTDQWANSDITYPENTPIYKKGGALSQLLLGTVTTTNNQNQQSTTAGRKLLTDYVFDGTKTDGEQISRTFDLNHIDYTYPTNAKTRTDNASRVRGLMALLGYNINSDTATEGLALTNNSATLRQMGSVYHSLPILLTQEGKSVATRNATTKKIEISTTGRHDYVMFGTTQGLLSVVDAVSGVEKFSFVPSEMIERQVETFKENAGNLSGGKNALYYGMDGEWVAHTVYVTDGSGKLTVQGAVRNVIGSTKDEKENLNGKQWVYGGMRMGGRSYYSLDLTDINTPKLKFHIDPSTGKVYSAAHPEGKDFSAIENMGQSWSKPKLDYVNWKGKRKLVMFVGGGYDAGGNNGDGLWVNGIRTGYEGYENYNYQQDNKRGAGVYMFDADNGDLLWYADANADPDPETPASGSETSTTAATPHLINNDLKYSVVSEIKTVDRNNDGMVDHIYFGDLAGQAFRIDFGRSKDAFTTQGTKILNLHKSDGTSPRFYLSPVFTAHHSSYRKEGADVVVVSFISGNKSSPLLATTDSPVATGQQNSDGLQYDGVYAIYDYDIHPDGFFYPDTHIAARTLAATDASTASTSQLKYISNAALARSDNDDEQVKGAVANADTGWGGWYYRFDKKFNPTSINPDDRDNAGASIIKGLSPLIAMEGNLYVTMYDASNNGTSSSCGAGVKGHSFTQRLCLPTGVCAEDANYIYNLGAGIVSLNVGSVDGGSTKSVVVPDPDDIGVGCRGAACNTNQKFIFAGGDMRFIPNRWYERYAKAN</sequence>
<reference evidence="1 2" key="1">
    <citation type="submission" date="2019-10" db="EMBL/GenBank/DDBJ databases">
        <authorList>
            <person name="Karimi E."/>
        </authorList>
    </citation>
    <scope>NUCLEOTIDE SEQUENCE [LARGE SCALE GENOMIC DNA]</scope>
    <source>
        <strain evidence="1">Acinetobacter sp. 8BE</strain>
    </source>
</reference>
<accession>A0A653K9E9</accession>
<proteinExistence type="predicted"/>
<evidence type="ECO:0008006" key="3">
    <source>
        <dbReference type="Google" id="ProtNLM"/>
    </source>
</evidence>
<dbReference type="EMBL" id="CABWKZ010000023">
    <property type="protein sequence ID" value="VXA56640.1"/>
    <property type="molecule type" value="Genomic_DNA"/>
</dbReference>
<evidence type="ECO:0000313" key="2">
    <source>
        <dbReference type="Proteomes" id="UP000430404"/>
    </source>
</evidence>
<organism evidence="1 2">
    <name type="scientific">Acinetobacter proteolyticus</name>
    <dbReference type="NCBI Taxonomy" id="1776741"/>
    <lineage>
        <taxon>Bacteria</taxon>
        <taxon>Pseudomonadati</taxon>
        <taxon>Pseudomonadota</taxon>
        <taxon>Gammaproteobacteria</taxon>
        <taxon>Moraxellales</taxon>
        <taxon>Moraxellaceae</taxon>
        <taxon>Acinetobacter</taxon>
    </lineage>
</organism>
<protein>
    <recommendedName>
        <fullName evidence="3">Pilus assembly protein PilY</fullName>
    </recommendedName>
</protein>
<dbReference type="Proteomes" id="UP000430404">
    <property type="component" value="Unassembled WGS sequence"/>
</dbReference>
<evidence type="ECO:0000313" key="1">
    <source>
        <dbReference type="EMBL" id="VXA56640.1"/>
    </source>
</evidence>
<gene>
    <name evidence="1" type="ORF">ACI8B_30109</name>
</gene>
<dbReference type="RefSeq" id="WP_159723977.1">
    <property type="nucleotide sequence ID" value="NZ_LR732744.1"/>
</dbReference>